<dbReference type="Proteomes" id="UP000299102">
    <property type="component" value="Unassembled WGS sequence"/>
</dbReference>
<dbReference type="AlphaFoldDB" id="A0A4C1VN10"/>
<name>A0A4C1VN10_EUMVA</name>
<proteinExistence type="predicted"/>
<protein>
    <submittedName>
        <fullName evidence="1">Uncharacterized protein</fullName>
    </submittedName>
</protein>
<accession>A0A4C1VN10</accession>
<organism evidence="1 2">
    <name type="scientific">Eumeta variegata</name>
    <name type="common">Bagworm moth</name>
    <name type="synonym">Eumeta japonica</name>
    <dbReference type="NCBI Taxonomy" id="151549"/>
    <lineage>
        <taxon>Eukaryota</taxon>
        <taxon>Metazoa</taxon>
        <taxon>Ecdysozoa</taxon>
        <taxon>Arthropoda</taxon>
        <taxon>Hexapoda</taxon>
        <taxon>Insecta</taxon>
        <taxon>Pterygota</taxon>
        <taxon>Neoptera</taxon>
        <taxon>Endopterygota</taxon>
        <taxon>Lepidoptera</taxon>
        <taxon>Glossata</taxon>
        <taxon>Ditrysia</taxon>
        <taxon>Tineoidea</taxon>
        <taxon>Psychidae</taxon>
        <taxon>Oiketicinae</taxon>
        <taxon>Eumeta</taxon>
    </lineage>
</organism>
<evidence type="ECO:0000313" key="1">
    <source>
        <dbReference type="EMBL" id="GBP39910.1"/>
    </source>
</evidence>
<gene>
    <name evidence="1" type="ORF">EVAR_83047_1</name>
</gene>
<reference evidence="1 2" key="1">
    <citation type="journal article" date="2019" name="Commun. Biol.">
        <title>The bagworm genome reveals a unique fibroin gene that provides high tensile strength.</title>
        <authorList>
            <person name="Kono N."/>
            <person name="Nakamura H."/>
            <person name="Ohtoshi R."/>
            <person name="Tomita M."/>
            <person name="Numata K."/>
            <person name="Arakawa K."/>
        </authorList>
    </citation>
    <scope>NUCLEOTIDE SEQUENCE [LARGE SCALE GENOMIC DNA]</scope>
</reference>
<evidence type="ECO:0000313" key="2">
    <source>
        <dbReference type="Proteomes" id="UP000299102"/>
    </source>
</evidence>
<dbReference type="EMBL" id="BGZK01000373">
    <property type="protein sequence ID" value="GBP39910.1"/>
    <property type="molecule type" value="Genomic_DNA"/>
</dbReference>
<sequence length="97" mass="11392">MRFRVMQNYLSSSAAPRRAVTCGQIDYCFCERRTNMADLLLERCTKNSDRVVAHLILGLRKWDSEAVDKDNIEKEELNLKKTEEIYLVQELFGFQKT</sequence>
<comment type="caution">
    <text evidence="1">The sequence shown here is derived from an EMBL/GenBank/DDBJ whole genome shotgun (WGS) entry which is preliminary data.</text>
</comment>
<keyword evidence="2" id="KW-1185">Reference proteome</keyword>